<keyword evidence="1" id="KW-1133">Transmembrane helix</keyword>
<dbReference type="EMBL" id="JAKKPZ010000353">
    <property type="protein sequence ID" value="KAI1696073.1"/>
    <property type="molecule type" value="Genomic_DNA"/>
</dbReference>
<organism evidence="2 3">
    <name type="scientific">Ditylenchus destructor</name>
    <dbReference type="NCBI Taxonomy" id="166010"/>
    <lineage>
        <taxon>Eukaryota</taxon>
        <taxon>Metazoa</taxon>
        <taxon>Ecdysozoa</taxon>
        <taxon>Nematoda</taxon>
        <taxon>Chromadorea</taxon>
        <taxon>Rhabditida</taxon>
        <taxon>Tylenchina</taxon>
        <taxon>Tylenchomorpha</taxon>
        <taxon>Sphaerularioidea</taxon>
        <taxon>Anguinidae</taxon>
        <taxon>Anguininae</taxon>
        <taxon>Ditylenchus</taxon>
    </lineage>
</organism>
<keyword evidence="3" id="KW-1185">Reference proteome</keyword>
<gene>
    <name evidence="2" type="ORF">DdX_19246</name>
</gene>
<accession>A0AAD4MMZ5</accession>
<keyword evidence="1" id="KW-0812">Transmembrane</keyword>
<evidence type="ECO:0000256" key="1">
    <source>
        <dbReference type="SAM" id="Phobius"/>
    </source>
</evidence>
<sequence>MYAVTHFYELPNEIPRIHGINLLLSDAVEIALEKVQQIANLNSWSEQINQSREFYEEFSHIPARGFFDESLKSSIKILIETFSMNNQIDNWCDKVVKIFLMSKTDQTKICNGYLSYDLAGGNHLGLNVVYVLEDMTGGNGKDYISNFLSGCDNHHPRDNQMITYKIDHGFSRVRLFDDYKISQEIIERKSNEIHSMSLKAAEIGNGAYLPTVHKELFKLVDNFYDGHTKLLSFFDRHMSDLFEFRLLSMGNTNYCTEIPSAAFSSLENQILGLISTHWKRENENNFRDQFKGRDLPTNIPQMILNRKGIPPNELIDYSCLGCLPKVSFQNNALNLSLTEACEHKLHNISLYFGMTVLTLFELAIFVFYRDQSKIKMQRVPDQSVIYDLPRNPKKTSQMVHQRKTRNNNIHGLYKNEANSIIPTIF</sequence>
<evidence type="ECO:0000313" key="2">
    <source>
        <dbReference type="EMBL" id="KAI1696073.1"/>
    </source>
</evidence>
<proteinExistence type="predicted"/>
<dbReference type="AlphaFoldDB" id="A0AAD4MMZ5"/>
<keyword evidence="1" id="KW-0472">Membrane</keyword>
<comment type="caution">
    <text evidence="2">The sequence shown here is derived from an EMBL/GenBank/DDBJ whole genome shotgun (WGS) entry which is preliminary data.</text>
</comment>
<name>A0AAD4MMZ5_9BILA</name>
<evidence type="ECO:0000313" key="3">
    <source>
        <dbReference type="Proteomes" id="UP001201812"/>
    </source>
</evidence>
<reference evidence="2" key="1">
    <citation type="submission" date="2022-01" db="EMBL/GenBank/DDBJ databases">
        <title>Genome Sequence Resource for Two Populations of Ditylenchus destructor, the Migratory Endoparasitic Phytonematode.</title>
        <authorList>
            <person name="Zhang H."/>
            <person name="Lin R."/>
            <person name="Xie B."/>
        </authorList>
    </citation>
    <scope>NUCLEOTIDE SEQUENCE</scope>
    <source>
        <strain evidence="2">BazhouSP</strain>
    </source>
</reference>
<protein>
    <submittedName>
        <fullName evidence="2">Uncharacterized protein</fullName>
    </submittedName>
</protein>
<feature type="transmembrane region" description="Helical" evidence="1">
    <location>
        <begin position="348"/>
        <end position="368"/>
    </location>
</feature>
<dbReference type="Proteomes" id="UP001201812">
    <property type="component" value="Unassembled WGS sequence"/>
</dbReference>